<organism evidence="3 4">
    <name type="scientific">Streptomyces litmocidini</name>
    <dbReference type="NCBI Taxonomy" id="67318"/>
    <lineage>
        <taxon>Bacteria</taxon>
        <taxon>Bacillati</taxon>
        <taxon>Actinomycetota</taxon>
        <taxon>Actinomycetes</taxon>
        <taxon>Kitasatosporales</taxon>
        <taxon>Streptomycetaceae</taxon>
        <taxon>Streptomyces</taxon>
    </lineage>
</organism>
<sequence length="303" mass="32210">MTEQTQTETPVPARGAAEPASEPGAGAVPQAAPESQAAPELPPEAASAEPKKSRKPLLRGIARWTAAVLVCGAVGTGTALGITAMERTDVPGLATESDGRWEYPKLALPALPEGALRPFTDGNEGEIHHADLRKLLLPAPAGATVDPKLDGGWVGLDSYLALMKEKDRGEVKQELADSALRHVAARGWTMPDGTTTRIHLLRFSSVAFSEAYKDESVREVSAQLRRLPDGVESAEIDLEAQGADVPYVSVYAYQEQPPYGAEQTRWAYVQAGDTLAVVTQTRKGGALAVPFRQTVTLQAQLLG</sequence>
<reference evidence="3 4" key="1">
    <citation type="submission" date="2024-10" db="EMBL/GenBank/DDBJ databases">
        <title>The Natural Products Discovery Center: Release of the First 8490 Sequenced Strains for Exploring Actinobacteria Biosynthetic Diversity.</title>
        <authorList>
            <person name="Kalkreuter E."/>
            <person name="Kautsar S.A."/>
            <person name="Yang D."/>
            <person name="Bader C.D."/>
            <person name="Teijaro C.N."/>
            <person name="Fluegel L."/>
            <person name="Davis C.M."/>
            <person name="Simpson J.R."/>
            <person name="Lauterbach L."/>
            <person name="Steele A.D."/>
            <person name="Gui C."/>
            <person name="Meng S."/>
            <person name="Li G."/>
            <person name="Viehrig K."/>
            <person name="Ye F."/>
            <person name="Su P."/>
            <person name="Kiefer A.F."/>
            <person name="Nichols A."/>
            <person name="Cepeda A.J."/>
            <person name="Yan W."/>
            <person name="Fan B."/>
            <person name="Jiang Y."/>
            <person name="Adhikari A."/>
            <person name="Zheng C.-J."/>
            <person name="Schuster L."/>
            <person name="Cowan T.M."/>
            <person name="Smanski M.J."/>
            <person name="Chevrette M.G."/>
            <person name="De Carvalho L.P.S."/>
            <person name="Shen B."/>
        </authorList>
    </citation>
    <scope>NUCLEOTIDE SEQUENCE [LARGE SCALE GENOMIC DNA]</scope>
    <source>
        <strain evidence="3 4">NPDC020602</strain>
    </source>
</reference>
<name>A0ABW7UJ36_9ACTN</name>
<evidence type="ECO:0000313" key="3">
    <source>
        <dbReference type="EMBL" id="MFI1718534.1"/>
    </source>
</evidence>
<evidence type="ECO:0000313" key="4">
    <source>
        <dbReference type="Proteomes" id="UP001611339"/>
    </source>
</evidence>
<proteinExistence type="predicted"/>
<feature type="region of interest" description="Disordered" evidence="1">
    <location>
        <begin position="1"/>
        <end position="54"/>
    </location>
</feature>
<accession>A0ABW7UJ36</accession>
<keyword evidence="2" id="KW-1133">Transmembrane helix</keyword>
<feature type="compositionally biased region" description="Low complexity" evidence="1">
    <location>
        <begin position="12"/>
        <end position="48"/>
    </location>
</feature>
<dbReference type="Proteomes" id="UP001611339">
    <property type="component" value="Unassembled WGS sequence"/>
</dbReference>
<evidence type="ECO:0000256" key="1">
    <source>
        <dbReference type="SAM" id="MobiDB-lite"/>
    </source>
</evidence>
<gene>
    <name evidence="3" type="ORF">ACH407_33870</name>
</gene>
<dbReference type="RefSeq" id="WP_398713167.1">
    <property type="nucleotide sequence ID" value="NZ_JBIRUI010000023.1"/>
</dbReference>
<keyword evidence="2" id="KW-0472">Membrane</keyword>
<feature type="transmembrane region" description="Helical" evidence="2">
    <location>
        <begin position="61"/>
        <end position="82"/>
    </location>
</feature>
<protein>
    <submittedName>
        <fullName evidence="3">Uncharacterized protein</fullName>
    </submittedName>
</protein>
<evidence type="ECO:0000256" key="2">
    <source>
        <dbReference type="SAM" id="Phobius"/>
    </source>
</evidence>
<dbReference type="EMBL" id="JBIRUI010000023">
    <property type="protein sequence ID" value="MFI1718534.1"/>
    <property type="molecule type" value="Genomic_DNA"/>
</dbReference>
<keyword evidence="2" id="KW-0812">Transmembrane</keyword>
<keyword evidence="4" id="KW-1185">Reference proteome</keyword>
<comment type="caution">
    <text evidence="3">The sequence shown here is derived from an EMBL/GenBank/DDBJ whole genome shotgun (WGS) entry which is preliminary data.</text>
</comment>